<protein>
    <submittedName>
        <fullName evidence="1">Uncharacterized protein</fullName>
    </submittedName>
</protein>
<sequence>MRSVTIKNDFLRSPSIATSRDHLRMLQYFFEPTLNLAGAYDHVLGARTASVYCYQ</sequence>
<proteinExistence type="predicted"/>
<accession>A0A9Q0YQ67</accession>
<gene>
    <name evidence="1" type="ORF">HOLleu_37024</name>
</gene>
<comment type="caution">
    <text evidence="1">The sequence shown here is derived from an EMBL/GenBank/DDBJ whole genome shotgun (WGS) entry which is preliminary data.</text>
</comment>
<keyword evidence="2" id="KW-1185">Reference proteome</keyword>
<evidence type="ECO:0000313" key="1">
    <source>
        <dbReference type="EMBL" id="KAJ8024312.1"/>
    </source>
</evidence>
<dbReference type="EMBL" id="JAIZAY010000019">
    <property type="protein sequence ID" value="KAJ8024312.1"/>
    <property type="molecule type" value="Genomic_DNA"/>
</dbReference>
<organism evidence="1 2">
    <name type="scientific">Holothuria leucospilota</name>
    <name type="common">Black long sea cucumber</name>
    <name type="synonym">Mertensiothuria leucospilota</name>
    <dbReference type="NCBI Taxonomy" id="206669"/>
    <lineage>
        <taxon>Eukaryota</taxon>
        <taxon>Metazoa</taxon>
        <taxon>Echinodermata</taxon>
        <taxon>Eleutherozoa</taxon>
        <taxon>Echinozoa</taxon>
        <taxon>Holothuroidea</taxon>
        <taxon>Aspidochirotacea</taxon>
        <taxon>Aspidochirotida</taxon>
        <taxon>Holothuriidae</taxon>
        <taxon>Holothuria</taxon>
    </lineage>
</organism>
<reference evidence="1" key="1">
    <citation type="submission" date="2021-10" db="EMBL/GenBank/DDBJ databases">
        <title>Tropical sea cucumber genome reveals ecological adaptation and Cuvierian tubules defense mechanism.</title>
        <authorList>
            <person name="Chen T."/>
        </authorList>
    </citation>
    <scope>NUCLEOTIDE SEQUENCE</scope>
    <source>
        <strain evidence="1">Nanhai2018</strain>
        <tissue evidence="1">Muscle</tissue>
    </source>
</reference>
<dbReference type="AlphaFoldDB" id="A0A9Q0YQ67"/>
<dbReference type="Proteomes" id="UP001152320">
    <property type="component" value="Chromosome 19"/>
</dbReference>
<name>A0A9Q0YQ67_HOLLE</name>
<evidence type="ECO:0000313" key="2">
    <source>
        <dbReference type="Proteomes" id="UP001152320"/>
    </source>
</evidence>